<organism evidence="1 2">
    <name type="scientific">Tetragonisca angustula</name>
    <dbReference type="NCBI Taxonomy" id="166442"/>
    <lineage>
        <taxon>Eukaryota</taxon>
        <taxon>Metazoa</taxon>
        <taxon>Ecdysozoa</taxon>
        <taxon>Arthropoda</taxon>
        <taxon>Hexapoda</taxon>
        <taxon>Insecta</taxon>
        <taxon>Pterygota</taxon>
        <taxon>Neoptera</taxon>
        <taxon>Endopterygota</taxon>
        <taxon>Hymenoptera</taxon>
        <taxon>Apocrita</taxon>
        <taxon>Aculeata</taxon>
        <taxon>Apoidea</taxon>
        <taxon>Anthophila</taxon>
        <taxon>Apidae</taxon>
        <taxon>Tetragonisca</taxon>
    </lineage>
</organism>
<dbReference type="Proteomes" id="UP001432146">
    <property type="component" value="Unassembled WGS sequence"/>
</dbReference>
<protein>
    <submittedName>
        <fullName evidence="1">Uncharacterized protein</fullName>
    </submittedName>
</protein>
<comment type="caution">
    <text evidence="1">The sequence shown here is derived from an EMBL/GenBank/DDBJ whole genome shotgun (WGS) entry which is preliminary data.</text>
</comment>
<sequence>MTSSNPFSWLTTSRETTSVSRLFLETPVPGARLKRDKNGRRRQFRNQDFLIAATAVDPNGEEKKFSIGERNITGTVPAKRLVASSEGSATAAPIV</sequence>
<name>A0AAW0ZDA5_9HYME</name>
<dbReference type="EMBL" id="JAWNGG020000250">
    <property type="protein sequence ID" value="KAK9295605.1"/>
    <property type="molecule type" value="Genomic_DNA"/>
</dbReference>
<gene>
    <name evidence="1" type="ORF">QLX08_010130</name>
</gene>
<keyword evidence="2" id="KW-1185">Reference proteome</keyword>
<evidence type="ECO:0000313" key="2">
    <source>
        <dbReference type="Proteomes" id="UP001432146"/>
    </source>
</evidence>
<evidence type="ECO:0000313" key="1">
    <source>
        <dbReference type="EMBL" id="KAK9295605.1"/>
    </source>
</evidence>
<proteinExistence type="predicted"/>
<reference evidence="1 2" key="1">
    <citation type="submission" date="2024-05" db="EMBL/GenBank/DDBJ databases">
        <title>The nuclear and mitochondrial genome assemblies of Tetragonisca angustula (Apidae: Meliponini), a tiny yet remarkable pollinator in the Neotropics.</title>
        <authorList>
            <person name="Ferrari R."/>
            <person name="Ricardo P.C."/>
            <person name="Dias F.C."/>
            <person name="Araujo N.S."/>
            <person name="Soares D.O."/>
            <person name="Zhou Q.-S."/>
            <person name="Zhu C.-D."/>
            <person name="Coutinho L."/>
            <person name="Airas M.C."/>
            <person name="Batista T.M."/>
        </authorList>
    </citation>
    <scope>NUCLEOTIDE SEQUENCE [LARGE SCALE GENOMIC DNA]</scope>
    <source>
        <strain evidence="1">ASF017062</strain>
        <tissue evidence="1">Abdomen</tissue>
    </source>
</reference>
<accession>A0AAW0ZDA5</accession>
<dbReference type="AlphaFoldDB" id="A0AAW0ZDA5"/>